<protein>
    <submittedName>
        <fullName evidence="8">Flagellar hook-associated protein 3</fullName>
    </submittedName>
</protein>
<dbReference type="Proteomes" id="UP000215188">
    <property type="component" value="Unassembled WGS sequence"/>
</dbReference>
<evidence type="ECO:0000313" key="9">
    <source>
        <dbReference type="Proteomes" id="UP000215188"/>
    </source>
</evidence>
<dbReference type="InterPro" id="IPR001492">
    <property type="entry name" value="Flagellin"/>
</dbReference>
<comment type="similarity">
    <text evidence="3">Belongs to the bacterial flagellin family.</text>
</comment>
<dbReference type="GO" id="GO:0005576">
    <property type="term" value="C:extracellular region"/>
    <property type="evidence" value="ECO:0007669"/>
    <property type="project" value="UniProtKB-SubCell"/>
</dbReference>
<dbReference type="GO" id="GO:0009424">
    <property type="term" value="C:bacterial-type flagellum hook"/>
    <property type="evidence" value="ECO:0007669"/>
    <property type="project" value="InterPro"/>
</dbReference>
<dbReference type="AlphaFoldDB" id="A0A229FUM5"/>
<dbReference type="RefSeq" id="WP_089514601.1">
    <property type="nucleotide sequence ID" value="NZ_NJGG01000001.1"/>
</dbReference>
<evidence type="ECO:0000256" key="3">
    <source>
        <dbReference type="ARBA" id="ARBA00005709"/>
    </source>
</evidence>
<reference evidence="8 9" key="1">
    <citation type="submission" date="2017-06" db="EMBL/GenBank/DDBJ databases">
        <title>Reclassification of a Polynucleobacter cosmopolitanus strain isolated from tropical Lake Victoria as Polynucleobacter victoriensis comb. nov.</title>
        <authorList>
            <person name="Hahn M.W."/>
        </authorList>
    </citation>
    <scope>NUCLEOTIDE SEQUENCE [LARGE SCALE GENOMIC DNA]</scope>
    <source>
        <strain evidence="8 9">MWH-MoIso2</strain>
    </source>
</reference>
<comment type="subcellular location">
    <subcellularLocation>
        <location evidence="1">Bacterial flagellum</location>
    </subcellularLocation>
    <subcellularLocation>
        <location evidence="2">Secreted</location>
    </subcellularLocation>
</comment>
<keyword evidence="9" id="KW-1185">Reference proteome</keyword>
<evidence type="ECO:0000256" key="2">
    <source>
        <dbReference type="ARBA" id="ARBA00004613"/>
    </source>
</evidence>
<dbReference type="SUPFAM" id="SSF64518">
    <property type="entry name" value="Phase 1 flagellin"/>
    <property type="match status" value="1"/>
</dbReference>
<dbReference type="OrthoDB" id="9768249at2"/>
<keyword evidence="8" id="KW-0969">Cilium</keyword>
<proteinExistence type="inferred from homology"/>
<evidence type="ECO:0000259" key="6">
    <source>
        <dbReference type="Pfam" id="PF00669"/>
    </source>
</evidence>
<feature type="domain" description="Flagellin C-terminal" evidence="7">
    <location>
        <begin position="222"/>
        <end position="296"/>
    </location>
</feature>
<comment type="caution">
    <text evidence="8">The sequence shown here is derived from an EMBL/GenBank/DDBJ whole genome shotgun (WGS) entry which is preliminary data.</text>
</comment>
<gene>
    <name evidence="8" type="primary">flgL</name>
    <name evidence="8" type="ORF">AOC33_00215</name>
</gene>
<feature type="region of interest" description="Disordered" evidence="5">
    <location>
        <begin position="24"/>
        <end position="43"/>
    </location>
</feature>
<sequence length="297" mass="31725">MRISTNTIYQLSTSQMSALQEKISQTSQQASTGKKVMTPQDDPVGSAKLLEAKQAITMNDQYSVNRNALKYTIGIANVALNGIQDTMQSMNEQIVNLGNGTLSSSNRQSIALTLQSHLDHLVSLSNTKDAAGHYIFSGYKSDTASINASTYAYGGDANNALIQVDSSTQLGLGVNANSMFSSGFLAQVKTSINTLSNAASTDAQIATAISDLSTAFNASQITVNAAQVTLGTSENRLTSMDSIGSERALAYKDAVSSLEDVDYNKVLSDLARQQLQLQVAQKTFTQISNLSIFNYIK</sequence>
<dbReference type="PANTHER" id="PTHR42792:SF1">
    <property type="entry name" value="FLAGELLAR HOOK-ASSOCIATED PROTEIN 3"/>
    <property type="match status" value="1"/>
</dbReference>
<keyword evidence="4" id="KW-0975">Bacterial flagellum</keyword>
<evidence type="ECO:0000313" key="8">
    <source>
        <dbReference type="EMBL" id="OXL15562.1"/>
    </source>
</evidence>
<dbReference type="EMBL" id="NJGG01000001">
    <property type="protein sequence ID" value="OXL15562.1"/>
    <property type="molecule type" value="Genomic_DNA"/>
</dbReference>
<dbReference type="PANTHER" id="PTHR42792">
    <property type="entry name" value="FLAGELLIN"/>
    <property type="match status" value="1"/>
</dbReference>
<dbReference type="InterPro" id="IPR046358">
    <property type="entry name" value="Flagellin_C"/>
</dbReference>
<accession>A0A229FUM5</accession>
<evidence type="ECO:0000256" key="1">
    <source>
        <dbReference type="ARBA" id="ARBA00004365"/>
    </source>
</evidence>
<name>A0A229FUM5_9BURK</name>
<evidence type="ECO:0000256" key="5">
    <source>
        <dbReference type="SAM" id="MobiDB-lite"/>
    </source>
</evidence>
<dbReference type="Pfam" id="PF00669">
    <property type="entry name" value="Flagellin_N"/>
    <property type="match status" value="1"/>
</dbReference>
<evidence type="ECO:0000256" key="4">
    <source>
        <dbReference type="ARBA" id="ARBA00023143"/>
    </source>
</evidence>
<dbReference type="Pfam" id="PF00700">
    <property type="entry name" value="Flagellin_C"/>
    <property type="match status" value="1"/>
</dbReference>
<evidence type="ECO:0000259" key="7">
    <source>
        <dbReference type="Pfam" id="PF00700"/>
    </source>
</evidence>
<keyword evidence="8" id="KW-0282">Flagellum</keyword>
<organism evidence="8 9">
    <name type="scientific">Polynucleobacter cosmopolitanus</name>
    <dbReference type="NCBI Taxonomy" id="351345"/>
    <lineage>
        <taxon>Bacteria</taxon>
        <taxon>Pseudomonadati</taxon>
        <taxon>Pseudomonadota</taxon>
        <taxon>Betaproteobacteria</taxon>
        <taxon>Burkholderiales</taxon>
        <taxon>Burkholderiaceae</taxon>
        <taxon>Polynucleobacter</taxon>
    </lineage>
</organism>
<dbReference type="GO" id="GO:0005198">
    <property type="term" value="F:structural molecule activity"/>
    <property type="evidence" value="ECO:0007669"/>
    <property type="project" value="InterPro"/>
</dbReference>
<keyword evidence="8" id="KW-0966">Cell projection</keyword>
<dbReference type="InterPro" id="IPR013384">
    <property type="entry name" value="Flagell_FlgL"/>
</dbReference>
<dbReference type="Gene3D" id="1.20.1330.10">
    <property type="entry name" value="f41 fragment of flagellin, N-terminal domain"/>
    <property type="match status" value="1"/>
</dbReference>
<dbReference type="NCBIfam" id="TIGR02550">
    <property type="entry name" value="flagell_flgL"/>
    <property type="match status" value="1"/>
</dbReference>
<feature type="domain" description="Flagellin N-terminal" evidence="6">
    <location>
        <begin position="3"/>
        <end position="140"/>
    </location>
</feature>
<dbReference type="InterPro" id="IPR001029">
    <property type="entry name" value="Flagellin_N"/>
</dbReference>
<dbReference type="GO" id="GO:0071973">
    <property type="term" value="P:bacterial-type flagellum-dependent cell motility"/>
    <property type="evidence" value="ECO:0007669"/>
    <property type="project" value="InterPro"/>
</dbReference>